<dbReference type="InterPro" id="IPR007829">
    <property type="entry name" value="TM2"/>
</dbReference>
<gene>
    <name evidence="7" type="ORF">CBOVIS_LOCUS9984</name>
</gene>
<dbReference type="AlphaFoldDB" id="A0A8S1EWR5"/>
<dbReference type="PANTHER" id="PTHR44733:SF1">
    <property type="entry name" value="DNAJ HOMOLOG SUBFAMILY C MEMBER 22"/>
    <property type="match status" value="1"/>
</dbReference>
<evidence type="ECO:0000259" key="6">
    <source>
        <dbReference type="Pfam" id="PF05154"/>
    </source>
</evidence>
<keyword evidence="4 5" id="KW-0472">Membrane</keyword>
<evidence type="ECO:0000256" key="5">
    <source>
        <dbReference type="SAM" id="Phobius"/>
    </source>
</evidence>
<evidence type="ECO:0000313" key="7">
    <source>
        <dbReference type="EMBL" id="CAB3408172.1"/>
    </source>
</evidence>
<feature type="transmembrane region" description="Helical" evidence="5">
    <location>
        <begin position="32"/>
        <end position="53"/>
    </location>
</feature>
<keyword evidence="3 5" id="KW-1133">Transmembrane helix</keyword>
<comment type="subcellular location">
    <subcellularLocation>
        <location evidence="1">Membrane</location>
        <topology evidence="1">Multi-pass membrane protein</topology>
    </subcellularLocation>
</comment>
<name>A0A8S1EWR5_9PELO</name>
<evidence type="ECO:0000313" key="8">
    <source>
        <dbReference type="Proteomes" id="UP000494206"/>
    </source>
</evidence>
<feature type="transmembrane region" description="Helical" evidence="5">
    <location>
        <begin position="7"/>
        <end position="26"/>
    </location>
</feature>
<comment type="caution">
    <text evidence="7">The sequence shown here is derived from an EMBL/GenBank/DDBJ whole genome shotgun (WGS) entry which is preliminary data.</text>
</comment>
<proteinExistence type="predicted"/>
<feature type="transmembrane region" description="Helical" evidence="5">
    <location>
        <begin position="155"/>
        <end position="182"/>
    </location>
</feature>
<protein>
    <recommendedName>
        <fullName evidence="6">TM2 domain-containing protein</fullName>
    </recommendedName>
</protein>
<dbReference type="GO" id="GO:0016020">
    <property type="term" value="C:membrane"/>
    <property type="evidence" value="ECO:0007669"/>
    <property type="project" value="UniProtKB-SubCell"/>
</dbReference>
<dbReference type="PANTHER" id="PTHR44733">
    <property type="entry name" value="DNAJ HOMOLOG SUBFAMILY C MEMBER 22"/>
    <property type="match status" value="1"/>
</dbReference>
<evidence type="ECO:0000256" key="4">
    <source>
        <dbReference type="ARBA" id="ARBA00023136"/>
    </source>
</evidence>
<sequence length="386" mass="44942">MEELPPWKGRLLLIFGGVLGLHRLYIRQIPEAFIYFSTFGVFLLGCLYDSFFFRQDIDNYNELVREYKDPQNKEKYKKGRMQTAQMRYVAFSFNRFLFSVLYGFWIGVLTWLAASVTFGWTDIDHVPFICVLSSGVTAGIYLIGQCGGQTRELSYIWLAAFSSSFLLFWASLYCMLMCVIILGCSRKIMDKQITATRPGNFRETASVGSLIRDRFFDTKRVHSFFHGDPKIEYHSKSASDDADEYKNYEKSNGFWEKVWSGEMFDEITGAAHLTKIDWAELTTVFIIDIFRGESRVIDGKSTIEPFQWAAWRNYLIHKFDFEPLVSDDILKSQCKKWLSDNDSAEKANIFPIFEKHIIIFFQKRREKEYKDYAALATRKACASLMS</sequence>
<dbReference type="OrthoDB" id="10262359at2759"/>
<accession>A0A8S1EWR5</accession>
<feature type="domain" description="TM2" evidence="6">
    <location>
        <begin position="11"/>
        <end position="51"/>
    </location>
</feature>
<organism evidence="7 8">
    <name type="scientific">Caenorhabditis bovis</name>
    <dbReference type="NCBI Taxonomy" id="2654633"/>
    <lineage>
        <taxon>Eukaryota</taxon>
        <taxon>Metazoa</taxon>
        <taxon>Ecdysozoa</taxon>
        <taxon>Nematoda</taxon>
        <taxon>Chromadorea</taxon>
        <taxon>Rhabditida</taxon>
        <taxon>Rhabditina</taxon>
        <taxon>Rhabditomorpha</taxon>
        <taxon>Rhabditoidea</taxon>
        <taxon>Rhabditidae</taxon>
        <taxon>Peloderinae</taxon>
        <taxon>Caenorhabditis</taxon>
    </lineage>
</organism>
<reference evidence="7 8" key="1">
    <citation type="submission" date="2020-04" db="EMBL/GenBank/DDBJ databases">
        <authorList>
            <person name="Laetsch R D."/>
            <person name="Stevens L."/>
            <person name="Kumar S."/>
            <person name="Blaxter L. M."/>
        </authorList>
    </citation>
    <scope>NUCLEOTIDE SEQUENCE [LARGE SCALE GENOMIC DNA]</scope>
</reference>
<keyword evidence="2 5" id="KW-0812">Transmembrane</keyword>
<dbReference type="Pfam" id="PF05154">
    <property type="entry name" value="TM2"/>
    <property type="match status" value="1"/>
</dbReference>
<feature type="transmembrane region" description="Helical" evidence="5">
    <location>
        <begin position="126"/>
        <end position="143"/>
    </location>
</feature>
<dbReference type="EMBL" id="CADEPM010000007">
    <property type="protein sequence ID" value="CAB3408172.1"/>
    <property type="molecule type" value="Genomic_DNA"/>
</dbReference>
<evidence type="ECO:0000256" key="2">
    <source>
        <dbReference type="ARBA" id="ARBA00022692"/>
    </source>
</evidence>
<keyword evidence="8" id="KW-1185">Reference proteome</keyword>
<dbReference type="Proteomes" id="UP000494206">
    <property type="component" value="Unassembled WGS sequence"/>
</dbReference>
<feature type="transmembrane region" description="Helical" evidence="5">
    <location>
        <begin position="96"/>
        <end position="120"/>
    </location>
</feature>
<evidence type="ECO:0000256" key="1">
    <source>
        <dbReference type="ARBA" id="ARBA00004141"/>
    </source>
</evidence>
<evidence type="ECO:0000256" key="3">
    <source>
        <dbReference type="ARBA" id="ARBA00022989"/>
    </source>
</evidence>